<evidence type="ECO:0000256" key="6">
    <source>
        <dbReference type="ARBA" id="ARBA00023136"/>
    </source>
</evidence>
<feature type="transmembrane region" description="Helical" evidence="8">
    <location>
        <begin position="412"/>
        <end position="440"/>
    </location>
</feature>
<dbReference type="RefSeq" id="WP_225961452.1">
    <property type="nucleotide sequence ID" value="NZ_JADBDZ010000001.1"/>
</dbReference>
<evidence type="ECO:0000256" key="8">
    <source>
        <dbReference type="SAM" id="Phobius"/>
    </source>
</evidence>
<dbReference type="EMBL" id="JADBDZ010000001">
    <property type="protein sequence ID" value="MBE1536981.1"/>
    <property type="molecule type" value="Genomic_DNA"/>
</dbReference>
<dbReference type="InterPro" id="IPR004681">
    <property type="entry name" value="TRAP_DctM"/>
</dbReference>
<feature type="transmembrane region" description="Helical" evidence="8">
    <location>
        <begin position="452"/>
        <end position="482"/>
    </location>
</feature>
<feature type="transmembrane region" description="Helical" evidence="8">
    <location>
        <begin position="336"/>
        <end position="352"/>
    </location>
</feature>
<feature type="transmembrane region" description="Helical" evidence="8">
    <location>
        <begin position="223"/>
        <end position="247"/>
    </location>
</feature>
<keyword evidence="3" id="KW-0997">Cell inner membrane</keyword>
<reference evidence="10 11" key="1">
    <citation type="submission" date="2020-10" db="EMBL/GenBank/DDBJ databases">
        <title>Sequencing the genomes of 1000 actinobacteria strains.</title>
        <authorList>
            <person name="Klenk H.-P."/>
        </authorList>
    </citation>
    <scope>NUCLEOTIDE SEQUENCE [LARGE SCALE GENOMIC DNA]</scope>
    <source>
        <strain evidence="10 11">DSM 46744</strain>
    </source>
</reference>
<evidence type="ECO:0000313" key="10">
    <source>
        <dbReference type="EMBL" id="MBE1536981.1"/>
    </source>
</evidence>
<keyword evidence="4 8" id="KW-0812">Transmembrane</keyword>
<organism evidence="10 11">
    <name type="scientific">Actinomadura algeriensis</name>
    <dbReference type="NCBI Taxonomy" id="1679523"/>
    <lineage>
        <taxon>Bacteria</taxon>
        <taxon>Bacillati</taxon>
        <taxon>Actinomycetota</taxon>
        <taxon>Actinomycetes</taxon>
        <taxon>Streptosporangiales</taxon>
        <taxon>Thermomonosporaceae</taxon>
        <taxon>Actinomadura</taxon>
    </lineage>
</organism>
<keyword evidence="2" id="KW-1003">Cell membrane</keyword>
<feature type="transmembrane region" description="Helical" evidence="8">
    <location>
        <begin position="61"/>
        <end position="81"/>
    </location>
</feature>
<feature type="transmembrane region" description="Helical" evidence="8">
    <location>
        <begin position="139"/>
        <end position="158"/>
    </location>
</feature>
<gene>
    <name evidence="10" type="ORF">H4W34_006814</name>
</gene>
<accession>A0ABR9K296</accession>
<evidence type="ECO:0000256" key="3">
    <source>
        <dbReference type="ARBA" id="ARBA00022519"/>
    </source>
</evidence>
<proteinExistence type="predicted"/>
<feature type="transmembrane region" description="Helical" evidence="8">
    <location>
        <begin position="88"/>
        <end position="119"/>
    </location>
</feature>
<dbReference type="Pfam" id="PF06808">
    <property type="entry name" value="DctM"/>
    <property type="match status" value="1"/>
</dbReference>
<comment type="caution">
    <text evidence="10">The sequence shown here is derived from an EMBL/GenBank/DDBJ whole genome shotgun (WGS) entry which is preliminary data.</text>
</comment>
<dbReference type="InterPro" id="IPR010656">
    <property type="entry name" value="DctM"/>
</dbReference>
<evidence type="ECO:0000256" key="7">
    <source>
        <dbReference type="SAM" id="MobiDB-lite"/>
    </source>
</evidence>
<evidence type="ECO:0000256" key="2">
    <source>
        <dbReference type="ARBA" id="ARBA00022475"/>
    </source>
</evidence>
<sequence>MNDPTTEHAAVSAAGSAASGAVSSAGTPDGPAADLAPGTGAGAAAETSERERPAGGDGPGAWILFVFMMTALAASAVLLFLPLKPEAVGIVACVLMLALIFLRMPVAPATIVPALLGMYAMNGMPLVESTLGSLPYHHITDWTMSVVPMFVLMGLLLWRAGLTDSVYRAGRHWLGWLPGGLAVGTNIAGAGLASVSGSSVGTTYALARIGIPEMLKAGYDKRLALGSVVVAGLPGQLIPPSIMLVIYAGIAEVPIGPQLYAGIGPGILVAVLFSVMIVIFSVRWARAADGAGTAAAAAGASWGERFRSLAGIWPVPLLVAVIVVGMFAGVFTATEAGAAAALLSLVIALYWARGRHPLRAVANAAIETVASVGAIFFMLVGVGALSQMLTLTGISTGFAQAVQDMNLGRVEFLLLMTVVYVVLGAIMEPLTIMVLTIPILMPTLHALEIDVLWYGVFAVFLGEIAVVCPPVGILAFIIHSIAKDPEVNQGQKITLNDVFKSVGWFLPMAAIVVLTLIFFPQIATWLPEWFASH</sequence>
<keyword evidence="6 8" id="KW-0472">Membrane</keyword>
<evidence type="ECO:0000259" key="9">
    <source>
        <dbReference type="Pfam" id="PF06808"/>
    </source>
</evidence>
<comment type="subcellular location">
    <subcellularLocation>
        <location evidence="1">Cell inner membrane</location>
        <topology evidence="1">Multi-pass membrane protein</topology>
    </subcellularLocation>
</comment>
<feature type="transmembrane region" description="Helical" evidence="8">
    <location>
        <begin position="311"/>
        <end position="330"/>
    </location>
</feature>
<dbReference type="PANTHER" id="PTHR33362">
    <property type="entry name" value="SIALIC ACID TRAP TRANSPORTER PERMEASE PROTEIN SIAT-RELATED"/>
    <property type="match status" value="1"/>
</dbReference>
<evidence type="ECO:0000256" key="4">
    <source>
        <dbReference type="ARBA" id="ARBA00022692"/>
    </source>
</evidence>
<evidence type="ECO:0000256" key="5">
    <source>
        <dbReference type="ARBA" id="ARBA00022989"/>
    </source>
</evidence>
<feature type="transmembrane region" description="Helical" evidence="8">
    <location>
        <begin position="259"/>
        <end position="280"/>
    </location>
</feature>
<dbReference type="Proteomes" id="UP000627838">
    <property type="component" value="Unassembled WGS sequence"/>
</dbReference>
<keyword evidence="5 8" id="KW-1133">Transmembrane helix</keyword>
<evidence type="ECO:0000313" key="11">
    <source>
        <dbReference type="Proteomes" id="UP000627838"/>
    </source>
</evidence>
<feature type="domain" description="TRAP C4-dicarboxylate transport system permease DctM subunit" evidence="9">
    <location>
        <begin position="94"/>
        <end position="522"/>
    </location>
</feature>
<feature type="compositionally biased region" description="Low complexity" evidence="7">
    <location>
        <begin position="9"/>
        <end position="45"/>
    </location>
</feature>
<name>A0ABR9K296_9ACTN</name>
<feature type="transmembrane region" description="Helical" evidence="8">
    <location>
        <begin position="364"/>
        <end position="385"/>
    </location>
</feature>
<feature type="region of interest" description="Disordered" evidence="7">
    <location>
        <begin position="1"/>
        <end position="55"/>
    </location>
</feature>
<dbReference type="PANTHER" id="PTHR33362:SF5">
    <property type="entry name" value="C4-DICARBOXYLATE TRAP TRANSPORTER LARGE PERMEASE PROTEIN DCTM"/>
    <property type="match status" value="1"/>
</dbReference>
<keyword evidence="11" id="KW-1185">Reference proteome</keyword>
<protein>
    <submittedName>
        <fullName evidence="10">Tripartite ATP-independent transporter DctM subunit</fullName>
    </submittedName>
</protein>
<evidence type="ECO:0000256" key="1">
    <source>
        <dbReference type="ARBA" id="ARBA00004429"/>
    </source>
</evidence>
<feature type="transmembrane region" description="Helical" evidence="8">
    <location>
        <begin position="502"/>
        <end position="526"/>
    </location>
</feature>